<evidence type="ECO:0000313" key="5">
    <source>
        <dbReference type="EMBL" id="TDD19000.1"/>
    </source>
</evidence>
<reference evidence="5 6" key="1">
    <citation type="submission" date="2019-02" db="EMBL/GenBank/DDBJ databases">
        <title>Draft genome sequences of novel Actinobacteria.</title>
        <authorList>
            <person name="Sahin N."/>
            <person name="Ay H."/>
            <person name="Saygin H."/>
        </authorList>
    </citation>
    <scope>NUCLEOTIDE SEQUENCE [LARGE SCALE GENOMIC DNA]</scope>
    <source>
        <strain evidence="5 6">16K104</strain>
    </source>
</reference>
<keyword evidence="6" id="KW-1185">Reference proteome</keyword>
<comment type="caution">
    <text evidence="5">The sequence shown here is derived from an EMBL/GenBank/DDBJ whole genome shotgun (WGS) entry which is preliminary data.</text>
</comment>
<gene>
    <name evidence="5" type="ORF">E1218_24805</name>
</gene>
<dbReference type="PANTHER" id="PTHR43649">
    <property type="entry name" value="ARABINOSE-BINDING PROTEIN-RELATED"/>
    <property type="match status" value="1"/>
</dbReference>
<dbReference type="Proteomes" id="UP000295172">
    <property type="component" value="Unassembled WGS sequence"/>
</dbReference>
<sequence>MAEISRRGLFQLSGMAAAGAMLTGCGDGAGSGKSAGGGAKSIKWWDHFNPLKELQAETFAAVQKDAGISVQYTLHQTAKMGEALQLARQSNQLPDVHSNVGLKLPIPALIADGWYQPLQLSPEAEAKIDKSTLIEGVTSIDGKLYSFPIFNARQYWAAIWFNKELVEKAGLDPANPPQTYDEFRAAAKTAQEKAGDAHGWINNLGQPDRIAEQTHFMAQAAGFGGNLGQDFKTGEYVFHSDPYVGVIEFMLSLQKDRLLMPGTNNMNDKVARARWATGAAVYYMDGPWCAGVVKQDMAKFSDKLDVGPMLVPDKGMPVTAYRGPQGGAFWVSGKSGRADLASKVLERLLTPEYAAGLAARMDQPPADLSVLEKADVHPAYKKLIDRFQDECFVAPIPVAKNPEVSKVQRETKDVKPGLGDIVQGAFSGDVADVRKALKELSDKSNKERDRAFAAAKTKGAKVEENDFMFANWKPRTDFTKAMYAG</sequence>
<dbReference type="InterPro" id="IPR050490">
    <property type="entry name" value="Bact_solute-bd_prot1"/>
</dbReference>
<evidence type="ECO:0000256" key="2">
    <source>
        <dbReference type="ARBA" id="ARBA00008520"/>
    </source>
</evidence>
<evidence type="ECO:0000313" key="6">
    <source>
        <dbReference type="Proteomes" id="UP000295172"/>
    </source>
</evidence>
<dbReference type="AlphaFoldDB" id="A0A4R4WRS9"/>
<dbReference type="InterPro" id="IPR006059">
    <property type="entry name" value="SBP"/>
</dbReference>
<dbReference type="InterPro" id="IPR006311">
    <property type="entry name" value="TAT_signal"/>
</dbReference>
<dbReference type="Pfam" id="PF13416">
    <property type="entry name" value="SBP_bac_8"/>
    <property type="match status" value="1"/>
</dbReference>
<keyword evidence="3" id="KW-0813">Transport</keyword>
<keyword evidence="4" id="KW-0732">Signal</keyword>
<evidence type="ECO:0000256" key="3">
    <source>
        <dbReference type="ARBA" id="ARBA00022448"/>
    </source>
</evidence>
<evidence type="ECO:0000256" key="1">
    <source>
        <dbReference type="ARBA" id="ARBA00004196"/>
    </source>
</evidence>
<organism evidence="5 6">
    <name type="scientific">Kribbella turkmenica</name>
    <dbReference type="NCBI Taxonomy" id="2530375"/>
    <lineage>
        <taxon>Bacteria</taxon>
        <taxon>Bacillati</taxon>
        <taxon>Actinomycetota</taxon>
        <taxon>Actinomycetes</taxon>
        <taxon>Propionibacteriales</taxon>
        <taxon>Kribbellaceae</taxon>
        <taxon>Kribbella</taxon>
    </lineage>
</organism>
<dbReference type="Gene3D" id="3.40.190.10">
    <property type="entry name" value="Periplasmic binding protein-like II"/>
    <property type="match status" value="1"/>
</dbReference>
<comment type="similarity">
    <text evidence="2">Belongs to the bacterial solute-binding protein 1 family.</text>
</comment>
<comment type="subcellular location">
    <subcellularLocation>
        <location evidence="1">Cell envelope</location>
    </subcellularLocation>
</comment>
<dbReference type="PROSITE" id="PS51257">
    <property type="entry name" value="PROKAR_LIPOPROTEIN"/>
    <property type="match status" value="1"/>
</dbReference>
<dbReference type="EMBL" id="SMKR01000122">
    <property type="protein sequence ID" value="TDD19000.1"/>
    <property type="molecule type" value="Genomic_DNA"/>
</dbReference>
<accession>A0A4R4WRS9</accession>
<dbReference type="GO" id="GO:0030313">
    <property type="term" value="C:cell envelope"/>
    <property type="evidence" value="ECO:0007669"/>
    <property type="project" value="UniProtKB-SubCell"/>
</dbReference>
<dbReference type="PROSITE" id="PS51318">
    <property type="entry name" value="TAT"/>
    <property type="match status" value="1"/>
</dbReference>
<protein>
    <submittedName>
        <fullName evidence="5">Extracellular solute-binding protein</fullName>
    </submittedName>
</protein>
<dbReference type="SUPFAM" id="SSF53850">
    <property type="entry name" value="Periplasmic binding protein-like II"/>
    <property type="match status" value="1"/>
</dbReference>
<proteinExistence type="inferred from homology"/>
<dbReference type="OrthoDB" id="9770625at2"/>
<dbReference type="PANTHER" id="PTHR43649:SF31">
    <property type="entry name" value="SN-GLYCEROL-3-PHOSPHATE-BINDING PERIPLASMIC PROTEIN UGPB"/>
    <property type="match status" value="1"/>
</dbReference>
<name>A0A4R4WRS9_9ACTN</name>
<evidence type="ECO:0000256" key="4">
    <source>
        <dbReference type="ARBA" id="ARBA00022729"/>
    </source>
</evidence>
<dbReference type="RefSeq" id="WP_132324156.1">
    <property type="nucleotide sequence ID" value="NZ_SMKR01000122.1"/>
</dbReference>